<comment type="caution">
    <text evidence="1">The sequence shown here is derived from an EMBL/GenBank/DDBJ whole genome shotgun (WGS) entry which is preliminary data.</text>
</comment>
<keyword evidence="2" id="KW-1185">Reference proteome</keyword>
<gene>
    <name evidence="1" type="ORF">FGO68_gene7726</name>
</gene>
<evidence type="ECO:0000313" key="2">
    <source>
        <dbReference type="Proteomes" id="UP000785679"/>
    </source>
</evidence>
<organism evidence="1 2">
    <name type="scientific">Halteria grandinella</name>
    <dbReference type="NCBI Taxonomy" id="5974"/>
    <lineage>
        <taxon>Eukaryota</taxon>
        <taxon>Sar</taxon>
        <taxon>Alveolata</taxon>
        <taxon>Ciliophora</taxon>
        <taxon>Intramacronucleata</taxon>
        <taxon>Spirotrichea</taxon>
        <taxon>Stichotrichia</taxon>
        <taxon>Sporadotrichida</taxon>
        <taxon>Halteriidae</taxon>
        <taxon>Halteria</taxon>
    </lineage>
</organism>
<proteinExistence type="predicted"/>
<protein>
    <submittedName>
        <fullName evidence="1">Uncharacterized protein</fullName>
    </submittedName>
</protein>
<dbReference type="EMBL" id="RRYP01030039">
    <property type="protein sequence ID" value="TNV71283.1"/>
    <property type="molecule type" value="Genomic_DNA"/>
</dbReference>
<name>A0A8J8SUW5_HALGN</name>
<accession>A0A8J8SUW5</accession>
<dbReference type="AlphaFoldDB" id="A0A8J8SUW5"/>
<reference evidence="1" key="1">
    <citation type="submission" date="2019-06" db="EMBL/GenBank/DDBJ databases">
        <authorList>
            <person name="Zheng W."/>
        </authorList>
    </citation>
    <scope>NUCLEOTIDE SEQUENCE</scope>
    <source>
        <strain evidence="1">QDHG01</strain>
    </source>
</reference>
<sequence length="66" mass="7697">MNPSRFPVKYDINRFVGDFDFKIVHLPPAPFAPFAIYRKTEARLNDLDLSINRNFVLLLSIIFIAK</sequence>
<evidence type="ECO:0000313" key="1">
    <source>
        <dbReference type="EMBL" id="TNV71283.1"/>
    </source>
</evidence>
<dbReference type="Proteomes" id="UP000785679">
    <property type="component" value="Unassembled WGS sequence"/>
</dbReference>